<reference evidence="3 14" key="4">
    <citation type="submission" date="2019-10" db="EMBL/GenBank/DDBJ databases">
        <title>Roseburia spp. ameliorate alcoholic fatty liver via restoration of gut barrier function.</title>
        <authorList>
            <person name="Seo B."/>
            <person name="Ko G."/>
        </authorList>
    </citation>
    <scope>NUCLEOTIDE SEQUENCE [LARGE SCALE GENOMIC DNA]</scope>
    <source>
        <strain evidence="3 14">SNUG30017</strain>
    </source>
</reference>
<proteinExistence type="predicted"/>
<evidence type="ECO:0000313" key="11">
    <source>
        <dbReference type="Proteomes" id="UP000284051"/>
    </source>
</evidence>
<dbReference type="EMBL" id="WGGT01000006">
    <property type="protein sequence ID" value="MVQ45371.1"/>
    <property type="molecule type" value="Genomic_DNA"/>
</dbReference>
<evidence type="ECO:0000313" key="13">
    <source>
        <dbReference type="Proteomes" id="UP000478483"/>
    </source>
</evidence>
<name>A0A173UVT6_9FIRM</name>
<dbReference type="Proteomes" id="UP000284051">
    <property type="component" value="Unassembled WGS sequence"/>
</dbReference>
<dbReference type="EMBL" id="QSFP01000002">
    <property type="protein sequence ID" value="RHA69761.1"/>
    <property type="molecule type" value="Genomic_DNA"/>
</dbReference>
<evidence type="ECO:0000313" key="6">
    <source>
        <dbReference type="EMBL" id="RHG30462.1"/>
    </source>
</evidence>
<dbReference type="RefSeq" id="WP_006857507.1">
    <property type="nucleotide sequence ID" value="NZ_CABIYH010000017.1"/>
</dbReference>
<organism evidence="1 8">
    <name type="scientific">Roseburia intestinalis</name>
    <dbReference type="NCBI Taxonomy" id="166486"/>
    <lineage>
        <taxon>Bacteria</taxon>
        <taxon>Bacillati</taxon>
        <taxon>Bacillota</taxon>
        <taxon>Clostridia</taxon>
        <taxon>Lachnospirales</taxon>
        <taxon>Lachnospiraceae</taxon>
        <taxon>Roseburia</taxon>
    </lineage>
</organism>
<dbReference type="EMBL" id="QSHO01000001">
    <property type="protein sequence ID" value="RHC20982.1"/>
    <property type="molecule type" value="Genomic_DNA"/>
</dbReference>
<reference evidence="9 10" key="2">
    <citation type="submission" date="2018-08" db="EMBL/GenBank/DDBJ databases">
        <title>A genome reference for cultivated species of the human gut microbiota.</title>
        <authorList>
            <person name="Zou Y."/>
            <person name="Xue W."/>
            <person name="Luo G."/>
        </authorList>
    </citation>
    <scope>NUCLEOTIDE SEQUENCE [LARGE SCALE GENOMIC DNA]</scope>
    <source>
        <strain evidence="7 10">AF31-21AC</strain>
        <strain evidence="6 11">AM22-21LB</strain>
        <strain evidence="5 9">AM37-1AC</strain>
        <strain evidence="4 12">AM43-11</strain>
    </source>
</reference>
<dbReference type="EMBL" id="WNAJ01000004">
    <property type="protein sequence ID" value="MTR84530.1"/>
    <property type="molecule type" value="Genomic_DNA"/>
</dbReference>
<dbReference type="PaxDb" id="166486-ERS852572_02363"/>
<evidence type="ECO:0000313" key="12">
    <source>
        <dbReference type="Proteomes" id="UP000284465"/>
    </source>
</evidence>
<evidence type="ECO:0000313" key="4">
    <source>
        <dbReference type="EMBL" id="RHA69761.1"/>
    </source>
</evidence>
<evidence type="ECO:0000313" key="2">
    <source>
        <dbReference type="EMBL" id="MTR84530.1"/>
    </source>
</evidence>
<dbReference type="EMBL" id="CYXZ01000017">
    <property type="protein sequence ID" value="CUN19182.1"/>
    <property type="molecule type" value="Genomic_DNA"/>
</dbReference>
<dbReference type="Pfam" id="PF18907">
    <property type="entry name" value="DUF5662"/>
    <property type="match status" value="1"/>
</dbReference>
<sequence>MIKAWKHLCTILHHKNLVRAGCFKIGLYKQGLLHDMSKYTPTEFLVGCKYYQGTMSPNNAEREDKGYSAAWLHHKGRNKHHMEYWIDYGVGDGRDGQKTHRGICGMKMPIKYVAEMYVDRVSASKNYQRDKFKLDSPLQYYLKGRKYYILNEDTKAMLELLLVMLAVKGEDEVNHFLKYEVLKGKVPYEKEYLINLRKNLEKGSAYHLEEEQ</sequence>
<dbReference type="Proteomes" id="UP000479531">
    <property type="component" value="Unassembled WGS sequence"/>
</dbReference>
<evidence type="ECO:0000313" key="10">
    <source>
        <dbReference type="Proteomes" id="UP000283586"/>
    </source>
</evidence>
<dbReference type="Proteomes" id="UP000478483">
    <property type="component" value="Unassembled WGS sequence"/>
</dbReference>
<evidence type="ECO:0000313" key="7">
    <source>
        <dbReference type="EMBL" id="RHN07460.1"/>
    </source>
</evidence>
<dbReference type="Proteomes" id="UP000284465">
    <property type="component" value="Unassembled WGS sequence"/>
</dbReference>
<evidence type="ECO:0000313" key="8">
    <source>
        <dbReference type="Proteomes" id="UP000095350"/>
    </source>
</evidence>
<dbReference type="AlphaFoldDB" id="A0A173UVT6"/>
<reference evidence="2 13" key="3">
    <citation type="journal article" date="2019" name="Nat. Med.">
        <title>A library of human gut bacterial isolates paired with longitudinal multiomics data enables mechanistic microbiome research.</title>
        <authorList>
            <person name="Poyet M."/>
            <person name="Groussin M."/>
            <person name="Gibbons S.M."/>
            <person name="Avila-Pacheco J."/>
            <person name="Jiang X."/>
            <person name="Kearney S.M."/>
            <person name="Perrotta A.R."/>
            <person name="Berdy B."/>
            <person name="Zhao S."/>
            <person name="Lieberman T.D."/>
            <person name="Swanson P.K."/>
            <person name="Smith M."/>
            <person name="Roesemann S."/>
            <person name="Alexander J.E."/>
            <person name="Rich S.A."/>
            <person name="Livny J."/>
            <person name="Vlamakis H."/>
            <person name="Clish C."/>
            <person name="Bullock K."/>
            <person name="Deik A."/>
            <person name="Scott J."/>
            <person name="Pierce K.A."/>
            <person name="Xavier R.J."/>
            <person name="Alm E.J."/>
        </authorList>
    </citation>
    <scope>NUCLEOTIDE SEQUENCE [LARGE SCALE GENOMIC DNA]</scope>
    <source>
        <strain evidence="2 13">BIOML-A1</strain>
    </source>
</reference>
<dbReference type="InterPro" id="IPR043721">
    <property type="entry name" value="DUF5662"/>
</dbReference>
<dbReference type="GeneID" id="61433484"/>
<dbReference type="Proteomes" id="UP000095350">
    <property type="component" value="Unassembled WGS sequence"/>
</dbReference>
<reference evidence="1 8" key="1">
    <citation type="submission" date="2015-09" db="EMBL/GenBank/DDBJ databases">
        <authorList>
            <consortium name="Pathogen Informatics"/>
        </authorList>
    </citation>
    <scope>NUCLEOTIDE SEQUENCE [LARGE SCALE GENOMIC DNA]</scope>
    <source>
        <strain evidence="1 8">2789STDY5834960</strain>
    </source>
</reference>
<dbReference type="Proteomes" id="UP000283513">
    <property type="component" value="Unassembled WGS sequence"/>
</dbReference>
<dbReference type="Proteomes" id="UP000283586">
    <property type="component" value="Unassembled WGS sequence"/>
</dbReference>
<dbReference type="STRING" id="166486.ERS852572_02363"/>
<dbReference type="EMBL" id="QRQN01000012">
    <property type="protein sequence ID" value="RHN07460.1"/>
    <property type="molecule type" value="Genomic_DNA"/>
</dbReference>
<dbReference type="OrthoDB" id="9784470at2"/>
<evidence type="ECO:0000313" key="1">
    <source>
        <dbReference type="EMBL" id="CUN19182.1"/>
    </source>
</evidence>
<accession>A0A173UVT6</accession>
<dbReference type="EMBL" id="QRID01000002">
    <property type="protein sequence ID" value="RHG30462.1"/>
    <property type="molecule type" value="Genomic_DNA"/>
</dbReference>
<evidence type="ECO:0000313" key="9">
    <source>
        <dbReference type="Proteomes" id="UP000283513"/>
    </source>
</evidence>
<gene>
    <name evidence="6" type="ORF">DW264_03100</name>
    <name evidence="5" type="ORF">DW856_01885</name>
    <name evidence="4" type="ORF">DW927_02820</name>
    <name evidence="7" type="ORF">DWZ31_10760</name>
    <name evidence="1" type="ORF">ERS852572_02363</name>
    <name evidence="3" type="ORF">GCK47_06575</name>
    <name evidence="2" type="ORF">GMD50_05540</name>
</gene>
<evidence type="ECO:0000313" key="5">
    <source>
        <dbReference type="EMBL" id="RHC20982.1"/>
    </source>
</evidence>
<protein>
    <submittedName>
        <fullName evidence="2">Catalase</fullName>
    </submittedName>
</protein>
<evidence type="ECO:0000313" key="3">
    <source>
        <dbReference type="EMBL" id="MVQ45371.1"/>
    </source>
</evidence>
<evidence type="ECO:0000313" key="14">
    <source>
        <dbReference type="Proteomes" id="UP000479531"/>
    </source>
</evidence>